<dbReference type="InterPro" id="IPR049551">
    <property type="entry name" value="PKS_DH_C"/>
</dbReference>
<keyword evidence="5" id="KW-0511">Multifunctional enzyme</keyword>
<feature type="compositionally biased region" description="Basic and acidic residues" evidence="6">
    <location>
        <begin position="450"/>
        <end position="461"/>
    </location>
</feature>
<evidence type="ECO:0000313" key="9">
    <source>
        <dbReference type="EMBL" id="PYI24168.1"/>
    </source>
</evidence>
<feature type="domain" description="Carrier" evidence="7">
    <location>
        <begin position="1618"/>
        <end position="1697"/>
    </location>
</feature>
<dbReference type="InterPro" id="IPR020806">
    <property type="entry name" value="PKS_PP-bd"/>
</dbReference>
<dbReference type="PROSITE" id="PS52004">
    <property type="entry name" value="KS3_2"/>
    <property type="match status" value="1"/>
</dbReference>
<dbReference type="PROSITE" id="PS00606">
    <property type="entry name" value="KS3_1"/>
    <property type="match status" value="1"/>
</dbReference>
<keyword evidence="3" id="KW-0808">Transferase</keyword>
<dbReference type="Proteomes" id="UP000249829">
    <property type="component" value="Unassembled WGS sequence"/>
</dbReference>
<dbReference type="Gene3D" id="3.10.129.110">
    <property type="entry name" value="Polyketide synthase dehydratase"/>
    <property type="match status" value="1"/>
</dbReference>
<dbReference type="PANTHER" id="PTHR43775">
    <property type="entry name" value="FATTY ACID SYNTHASE"/>
    <property type="match status" value="1"/>
</dbReference>
<dbReference type="Gene3D" id="3.90.180.10">
    <property type="entry name" value="Medium-chain alcohol dehydrogenases, catalytic domain"/>
    <property type="match status" value="1"/>
</dbReference>
<accession>A0A2V5HI96</accession>
<dbReference type="InterPro" id="IPR050091">
    <property type="entry name" value="PKS_NRPS_Biosynth_Enz"/>
</dbReference>
<dbReference type="InterPro" id="IPR020843">
    <property type="entry name" value="ER"/>
</dbReference>
<dbReference type="SUPFAM" id="SSF51735">
    <property type="entry name" value="NAD(P)-binding Rossmann-fold domains"/>
    <property type="match status" value="2"/>
</dbReference>
<organism evidence="9 10">
    <name type="scientific">Aspergillus violaceofuscus (strain CBS 115571)</name>
    <dbReference type="NCBI Taxonomy" id="1450538"/>
    <lineage>
        <taxon>Eukaryota</taxon>
        <taxon>Fungi</taxon>
        <taxon>Dikarya</taxon>
        <taxon>Ascomycota</taxon>
        <taxon>Pezizomycotina</taxon>
        <taxon>Eurotiomycetes</taxon>
        <taxon>Eurotiomycetidae</taxon>
        <taxon>Eurotiales</taxon>
        <taxon>Aspergillaceae</taxon>
        <taxon>Aspergillus</taxon>
    </lineage>
</organism>
<dbReference type="EMBL" id="KZ825103">
    <property type="protein sequence ID" value="PYI24168.1"/>
    <property type="molecule type" value="Genomic_DNA"/>
</dbReference>
<dbReference type="InterPro" id="IPR009081">
    <property type="entry name" value="PP-bd_ACP"/>
</dbReference>
<evidence type="ECO:0000259" key="8">
    <source>
        <dbReference type="PROSITE" id="PS52004"/>
    </source>
</evidence>
<reference evidence="9 10" key="1">
    <citation type="submission" date="2018-02" db="EMBL/GenBank/DDBJ databases">
        <title>The genomes of Aspergillus section Nigri reveals drivers in fungal speciation.</title>
        <authorList>
            <consortium name="DOE Joint Genome Institute"/>
            <person name="Vesth T.C."/>
            <person name="Nybo J."/>
            <person name="Theobald S."/>
            <person name="Brandl J."/>
            <person name="Frisvad J.C."/>
            <person name="Nielsen K.F."/>
            <person name="Lyhne E.K."/>
            <person name="Kogle M.E."/>
            <person name="Kuo A."/>
            <person name="Riley R."/>
            <person name="Clum A."/>
            <person name="Nolan M."/>
            <person name="Lipzen A."/>
            <person name="Salamov A."/>
            <person name="Henrissat B."/>
            <person name="Wiebenga A."/>
            <person name="De vries R.P."/>
            <person name="Grigoriev I.V."/>
            <person name="Mortensen U.H."/>
            <person name="Andersen M.R."/>
            <person name="Baker S.E."/>
        </authorList>
    </citation>
    <scope>NUCLEOTIDE SEQUENCE [LARGE SCALE GENOMIC DNA]</scope>
    <source>
        <strain evidence="9 10">CBS 115571</strain>
    </source>
</reference>
<dbReference type="InterPro" id="IPR020841">
    <property type="entry name" value="PKS_Beta-ketoAc_synthase_dom"/>
</dbReference>
<proteinExistence type="predicted"/>
<feature type="region of interest" description="Disordered" evidence="6">
    <location>
        <begin position="429"/>
        <end position="462"/>
    </location>
</feature>
<name>A0A2V5HI96_ASPV1</name>
<dbReference type="STRING" id="1450538.A0A2V5HI96"/>
<dbReference type="GO" id="GO:0004315">
    <property type="term" value="F:3-oxoacyl-[acyl-carrier-protein] synthase activity"/>
    <property type="evidence" value="ECO:0007669"/>
    <property type="project" value="InterPro"/>
</dbReference>
<dbReference type="Pfam" id="PF08659">
    <property type="entry name" value="KR"/>
    <property type="match status" value="1"/>
</dbReference>
<dbReference type="InterPro" id="IPR032821">
    <property type="entry name" value="PKS_assoc"/>
</dbReference>
<evidence type="ECO:0000256" key="4">
    <source>
        <dbReference type="ARBA" id="ARBA00023002"/>
    </source>
</evidence>
<dbReference type="InterPro" id="IPR013968">
    <property type="entry name" value="PKS_KR"/>
</dbReference>
<dbReference type="InterPro" id="IPR011032">
    <property type="entry name" value="GroES-like_sf"/>
</dbReference>
<keyword evidence="10" id="KW-1185">Reference proteome</keyword>
<dbReference type="SMART" id="SM00825">
    <property type="entry name" value="PKS_KS"/>
    <property type="match status" value="1"/>
</dbReference>
<dbReference type="GO" id="GO:0044550">
    <property type="term" value="P:secondary metabolite biosynthetic process"/>
    <property type="evidence" value="ECO:0007669"/>
    <property type="project" value="TreeGrafter"/>
</dbReference>
<evidence type="ECO:0000256" key="5">
    <source>
        <dbReference type="ARBA" id="ARBA00023268"/>
    </source>
</evidence>
<dbReference type="Pfam" id="PF14765">
    <property type="entry name" value="PS-DH"/>
    <property type="match status" value="1"/>
</dbReference>
<dbReference type="InterPro" id="IPR018201">
    <property type="entry name" value="Ketoacyl_synth_AS"/>
</dbReference>
<dbReference type="InterPro" id="IPR036291">
    <property type="entry name" value="NAD(P)-bd_dom_sf"/>
</dbReference>
<evidence type="ECO:0000313" key="10">
    <source>
        <dbReference type="Proteomes" id="UP000249829"/>
    </source>
</evidence>
<dbReference type="Pfam" id="PF00550">
    <property type="entry name" value="PP-binding"/>
    <property type="match status" value="1"/>
</dbReference>
<dbReference type="InterPro" id="IPR014031">
    <property type="entry name" value="Ketoacyl_synth_C"/>
</dbReference>
<dbReference type="Pfam" id="PF00109">
    <property type="entry name" value="ketoacyl-synt"/>
    <property type="match status" value="1"/>
</dbReference>
<dbReference type="GO" id="GO:0004312">
    <property type="term" value="F:fatty acid synthase activity"/>
    <property type="evidence" value="ECO:0007669"/>
    <property type="project" value="TreeGrafter"/>
</dbReference>
<keyword evidence="4" id="KW-0560">Oxidoreductase</keyword>
<evidence type="ECO:0000256" key="2">
    <source>
        <dbReference type="ARBA" id="ARBA00022553"/>
    </source>
</evidence>
<dbReference type="InterPro" id="IPR057326">
    <property type="entry name" value="KR_dom"/>
</dbReference>
<feature type="domain" description="Ketosynthase family 3 (KS3)" evidence="8">
    <location>
        <begin position="15"/>
        <end position="416"/>
    </location>
</feature>
<dbReference type="SUPFAM" id="SSF50129">
    <property type="entry name" value="GroES-like"/>
    <property type="match status" value="1"/>
</dbReference>
<dbReference type="GO" id="GO:0031177">
    <property type="term" value="F:phosphopantetheine binding"/>
    <property type="evidence" value="ECO:0007669"/>
    <property type="project" value="InterPro"/>
</dbReference>
<dbReference type="Pfam" id="PF02801">
    <property type="entry name" value="Ketoacyl-synt_C"/>
    <property type="match status" value="1"/>
</dbReference>
<dbReference type="Gene3D" id="3.40.50.720">
    <property type="entry name" value="NAD(P)-binding Rossmann-like Domain"/>
    <property type="match status" value="1"/>
</dbReference>
<dbReference type="InterPro" id="IPR036736">
    <property type="entry name" value="ACP-like_sf"/>
</dbReference>
<evidence type="ECO:0000256" key="1">
    <source>
        <dbReference type="ARBA" id="ARBA00022450"/>
    </source>
</evidence>
<gene>
    <name evidence="9" type="ORF">BO99DRAFT_470289</name>
</gene>
<protein>
    <submittedName>
        <fullName evidence="9">Ketoacyl-synt-domain-containing protein</fullName>
    </submittedName>
</protein>
<dbReference type="PROSITE" id="PS50075">
    <property type="entry name" value="CARRIER"/>
    <property type="match status" value="1"/>
</dbReference>
<dbReference type="GO" id="GO:0006633">
    <property type="term" value="P:fatty acid biosynthetic process"/>
    <property type="evidence" value="ECO:0007669"/>
    <property type="project" value="InterPro"/>
</dbReference>
<dbReference type="SMART" id="SM00823">
    <property type="entry name" value="PKS_PP"/>
    <property type="match status" value="1"/>
</dbReference>
<dbReference type="PANTHER" id="PTHR43775:SF29">
    <property type="entry name" value="ASPERFURANONE POLYKETIDE SYNTHASE AFOG-RELATED"/>
    <property type="match status" value="1"/>
</dbReference>
<dbReference type="Gene3D" id="1.10.1200.10">
    <property type="entry name" value="ACP-like"/>
    <property type="match status" value="1"/>
</dbReference>
<sequence>MTAEKVHCDHFPTGPEPIAVIGMGCRFSGKASSIQGFWDTLRLGRQEHSRVPPNRYQGSAWEHPSYDRKGADPGYFDAPFFSITAKEAAGMDPAQRLLLEVAYEAFENGGIPIESLPGSATGVYSGCMTNDYEMLSARDLLDMPHNSATGNARTMLANRISWFFDLRGPSVMMDTACSSSLTALHVAVQALRAGECNQRMSYMHMLSADGMSHAFDSRANGYGRGEGAGAVLLKPLSQALADGNAIRALIRATGSNHVGRTPGITMPNADAQADLIRATYRQAHLAMHDTVYFEAHGTGTPVGDPAELSAIGASLGAERQPSHEPVYVGSVKSNIGHTEGAAGLASLIKTILCLEKGILVPQTGFSQLNPKIRLAEWGLRLCDATTATPWPAHLPQRASMNSFGFGGANAHAILESAVQYLGPAATPQAPDAAISGNRVPHGRPKGLVSDTKRTMPHERESPCFLHPTSLDALFQAAVISRSEALTNNNANIPVAVDRLYLSTGLSWSPGTHFEVYSETREENGNLRSESFASDPSWQQPAVVMQGVRLGPVPVRAKPPGTGTTSPSSRFSSLQWGVHLDSIHVSSDGQAAHCPGGLQGWVKRLCHTYGNAATLVVMAANNNKNISQVIEALHVVAPRSSQRPSLQQLTVVLVQPGPNQAGASGESLQEALPGCQVLSIDAFPNLDLDLLGETAFDAIILDHPESWAPEGKTSQAIFNLLDPLTGPNTWIAARAPADQLDSATLFDSLQGTDWQARGAIDQTDYRLIRRRTPACELDPVVYILAAAPTDIPNGVLHELQDVFMARDTTIELVNLHETPDLTGKTVVSLLELTRPWISGWEEREIEQLRSLLEAKCLLWVSQSSEHEASGHAAAGATTGLLRTLRQEKSSIALPQLLVSEDEHKNAATLARSIDQVLQLTLQPNSSSRPRDWEFTAQDGCLLVPRAISDGPLDETMEALLNRPRPALAELAHDQRPLRLRAGPSELTKAYWEEDEYFKTALADDQVEIQLHQVSISEPGSKKGLCPEARVSALEAIGTVRHVGRSLGSTFIPGDSVVCVIPSKTWYGDISTRVRLPATAVWNRPPGQEPMQSVSMPVAYTAAYTSLFHSSGLTPASVLIVGSISQTFCATVECALAAGIRVYAAVDSEPTVGQLAAKYPRWMNHLTAIHRDLSTTICRWTHGKGVETVVCCHGGGALGRLAAHCLANNGRLVDLSGELNLSALPQTLVDRGCTVSSVQLSHRLRDAPHQMQAYFHRAVDLLAGQRDGLARVEAYPVFPVSQLTKAQAHARDAGARVIVDLQTAGEHVPIVPALPESANLPADNSYLLVGGLGTLGLALARTLVDCGARHLVFVSRSGVVQQQAQQFMIDHLQECGVRVDTVRCDVASREDLEKLLAWAKEHQWRIRGVVQCATVLKDAMFDQMTPEQWHQSTAPKIRGTWNLHEAFCASPADSASLAPLDFFVTLSSVASVIGNMGQANYSAGNGYMDALMRWRRRHGLAGCSINVGLVPDASGVGDVIESPEARRHRYRHLEGTEILQHELQTLLRAVVQGLAPVPAQIIAGMTDVLPRASGTSSPWQFDRKFDHRVRREIGDAAAGGGAAAGALKTSLLLKKAETRDEAVRLVQQALQQYLAHAMMAASADDIDLELPFSALGVDSLKAAEVQNWVSRELGAELSSFEFLGSQPVRVLAEKIAAESSFALAAAPA</sequence>
<dbReference type="Pfam" id="PF23114">
    <property type="entry name" value="NAD-bd_HRPKS_sdrA"/>
    <property type="match status" value="1"/>
</dbReference>
<evidence type="ECO:0000259" key="7">
    <source>
        <dbReference type="PROSITE" id="PS50075"/>
    </source>
</evidence>
<dbReference type="InterPro" id="IPR042104">
    <property type="entry name" value="PKS_dehydratase_sf"/>
</dbReference>
<dbReference type="SUPFAM" id="SSF53901">
    <property type="entry name" value="Thiolase-like"/>
    <property type="match status" value="1"/>
</dbReference>
<evidence type="ECO:0000256" key="3">
    <source>
        <dbReference type="ARBA" id="ARBA00022679"/>
    </source>
</evidence>
<evidence type="ECO:0000256" key="6">
    <source>
        <dbReference type="SAM" id="MobiDB-lite"/>
    </source>
</evidence>
<dbReference type="SMART" id="SM00822">
    <property type="entry name" value="PKS_KR"/>
    <property type="match status" value="1"/>
</dbReference>
<dbReference type="Pfam" id="PF16197">
    <property type="entry name" value="KAsynt_C_assoc"/>
    <property type="match status" value="1"/>
</dbReference>
<dbReference type="OMA" id="WEGRENE"/>
<dbReference type="InterPro" id="IPR014030">
    <property type="entry name" value="Ketoacyl_synth_N"/>
</dbReference>
<keyword evidence="1" id="KW-0596">Phosphopantetheine</keyword>
<dbReference type="SUPFAM" id="SSF47336">
    <property type="entry name" value="ACP-like"/>
    <property type="match status" value="1"/>
</dbReference>
<keyword evidence="2" id="KW-0597">Phosphoprotein</keyword>
<dbReference type="InterPro" id="IPR056501">
    <property type="entry name" value="NAD-bd_HRPKS_sdrA"/>
</dbReference>
<dbReference type="GO" id="GO:0016491">
    <property type="term" value="F:oxidoreductase activity"/>
    <property type="evidence" value="ECO:0007669"/>
    <property type="project" value="UniProtKB-KW"/>
</dbReference>
<dbReference type="Gene3D" id="3.40.47.10">
    <property type="match status" value="1"/>
</dbReference>
<dbReference type="CDD" id="cd00833">
    <property type="entry name" value="PKS"/>
    <property type="match status" value="1"/>
</dbReference>
<dbReference type="SMART" id="SM00829">
    <property type="entry name" value="PKS_ER"/>
    <property type="match status" value="1"/>
</dbReference>
<dbReference type="InterPro" id="IPR016039">
    <property type="entry name" value="Thiolase-like"/>
</dbReference>